<dbReference type="Proteomes" id="UP000245708">
    <property type="component" value="Unassembled WGS sequence"/>
</dbReference>
<reference evidence="1 2" key="1">
    <citation type="submission" date="2018-05" db="EMBL/GenBank/DDBJ databases">
        <title>Genomic Encyclopedia of Type Strains, Phase IV (KMG-IV): sequencing the most valuable type-strain genomes for metagenomic binning, comparative biology and taxonomic classification.</title>
        <authorList>
            <person name="Goeker M."/>
        </authorList>
    </citation>
    <scope>NUCLEOTIDE SEQUENCE [LARGE SCALE GENOMIC DNA]</scope>
    <source>
        <strain evidence="1 2">DSM 16097</strain>
    </source>
</reference>
<sequence>MHTRPPPLLPDIAPVAMAADLLSEFGGGCCPSVTALLERLIDRQATPATGGRRR</sequence>
<keyword evidence="2" id="KW-1185">Reference proteome</keyword>
<gene>
    <name evidence="1" type="ORF">C7455_103151</name>
</gene>
<dbReference type="RefSeq" id="WP_170119028.1">
    <property type="nucleotide sequence ID" value="NZ_QGGW01000003.1"/>
</dbReference>
<organism evidence="1 2">
    <name type="scientific">Roseicyclus mahoneyensis</name>
    <dbReference type="NCBI Taxonomy" id="164332"/>
    <lineage>
        <taxon>Bacteria</taxon>
        <taxon>Pseudomonadati</taxon>
        <taxon>Pseudomonadota</taxon>
        <taxon>Alphaproteobacteria</taxon>
        <taxon>Rhodobacterales</taxon>
        <taxon>Roseobacteraceae</taxon>
        <taxon>Roseicyclus</taxon>
    </lineage>
</organism>
<comment type="caution">
    <text evidence="1">The sequence shown here is derived from an EMBL/GenBank/DDBJ whole genome shotgun (WGS) entry which is preliminary data.</text>
</comment>
<dbReference type="AlphaFoldDB" id="A0A316GJJ3"/>
<dbReference type="EMBL" id="QGGW01000003">
    <property type="protein sequence ID" value="PWK60951.1"/>
    <property type="molecule type" value="Genomic_DNA"/>
</dbReference>
<protein>
    <submittedName>
        <fullName evidence="1">Uncharacterized protein</fullName>
    </submittedName>
</protein>
<name>A0A316GJJ3_9RHOB</name>
<evidence type="ECO:0000313" key="2">
    <source>
        <dbReference type="Proteomes" id="UP000245708"/>
    </source>
</evidence>
<evidence type="ECO:0000313" key="1">
    <source>
        <dbReference type="EMBL" id="PWK60951.1"/>
    </source>
</evidence>
<accession>A0A316GJJ3</accession>
<proteinExistence type="predicted"/>